<dbReference type="AlphaFoldDB" id="A0A8J4R4L7"/>
<accession>A0A8J4R4L7</accession>
<evidence type="ECO:0000313" key="3">
    <source>
        <dbReference type="Proteomes" id="UP000737018"/>
    </source>
</evidence>
<feature type="signal peptide" evidence="1">
    <location>
        <begin position="1"/>
        <end position="20"/>
    </location>
</feature>
<dbReference type="Proteomes" id="UP000737018">
    <property type="component" value="Unassembled WGS sequence"/>
</dbReference>
<feature type="chain" id="PRO_5035243681" evidence="1">
    <location>
        <begin position="21"/>
        <end position="107"/>
    </location>
</feature>
<keyword evidence="1" id="KW-0732">Signal</keyword>
<reference evidence="2" key="1">
    <citation type="submission" date="2020-03" db="EMBL/GenBank/DDBJ databases">
        <title>Castanea mollissima Vanexum genome sequencing.</title>
        <authorList>
            <person name="Staton M."/>
        </authorList>
    </citation>
    <scope>NUCLEOTIDE SEQUENCE</scope>
    <source>
        <tissue evidence="2">Leaf</tissue>
    </source>
</reference>
<organism evidence="2 3">
    <name type="scientific">Castanea mollissima</name>
    <name type="common">Chinese chestnut</name>
    <dbReference type="NCBI Taxonomy" id="60419"/>
    <lineage>
        <taxon>Eukaryota</taxon>
        <taxon>Viridiplantae</taxon>
        <taxon>Streptophyta</taxon>
        <taxon>Embryophyta</taxon>
        <taxon>Tracheophyta</taxon>
        <taxon>Spermatophyta</taxon>
        <taxon>Magnoliopsida</taxon>
        <taxon>eudicotyledons</taxon>
        <taxon>Gunneridae</taxon>
        <taxon>Pentapetalae</taxon>
        <taxon>rosids</taxon>
        <taxon>fabids</taxon>
        <taxon>Fagales</taxon>
        <taxon>Fagaceae</taxon>
        <taxon>Castanea</taxon>
    </lineage>
</organism>
<sequence length="107" mass="11889">MFTSLLYVVALPLSTNKISATSELYCTLSYSLTESPFGLDATIHAHVGRTVLYNKQIRTPDSSSIKSYLLSWPHLEARALCSSDFNTSMIAKDLKLTNLLESRDVKS</sequence>
<keyword evidence="3" id="KW-1185">Reference proteome</keyword>
<dbReference type="EMBL" id="JRKL02001140">
    <property type="protein sequence ID" value="KAF3965781.1"/>
    <property type="molecule type" value="Genomic_DNA"/>
</dbReference>
<proteinExistence type="predicted"/>
<evidence type="ECO:0000256" key="1">
    <source>
        <dbReference type="SAM" id="SignalP"/>
    </source>
</evidence>
<protein>
    <submittedName>
        <fullName evidence="2">Uncharacterized protein</fullName>
    </submittedName>
</protein>
<evidence type="ECO:0000313" key="2">
    <source>
        <dbReference type="EMBL" id="KAF3965781.1"/>
    </source>
</evidence>
<comment type="caution">
    <text evidence="2">The sequence shown here is derived from an EMBL/GenBank/DDBJ whole genome shotgun (WGS) entry which is preliminary data.</text>
</comment>
<gene>
    <name evidence="2" type="ORF">CMV_010066</name>
</gene>
<name>A0A8J4R4L7_9ROSI</name>